<reference evidence="2 3" key="1">
    <citation type="submission" date="2023-11" db="EMBL/GenBank/DDBJ databases">
        <title>MicrobeMod: A computational toolkit for identifying prokaryotic methylation and restriction-modification with nanopore sequencing.</title>
        <authorList>
            <person name="Crits-Christoph A."/>
            <person name="Kang S.C."/>
            <person name="Lee H."/>
            <person name="Ostrov N."/>
        </authorList>
    </citation>
    <scope>NUCLEOTIDE SEQUENCE [LARGE SCALE GENOMIC DNA]</scope>
    <source>
        <strain evidence="2 3">ATCC 14820</strain>
    </source>
</reference>
<accession>A0ABU4PMQ5</accession>
<organism evidence="2 3">
    <name type="scientific">Sphingomonas echinoides</name>
    <dbReference type="NCBI Taxonomy" id="59803"/>
    <lineage>
        <taxon>Bacteria</taxon>
        <taxon>Pseudomonadati</taxon>
        <taxon>Pseudomonadota</taxon>
        <taxon>Alphaproteobacteria</taxon>
        <taxon>Sphingomonadales</taxon>
        <taxon>Sphingomonadaceae</taxon>
        <taxon>Sphingomonas</taxon>
    </lineage>
</organism>
<evidence type="ECO:0000313" key="2">
    <source>
        <dbReference type="EMBL" id="MDX5984402.1"/>
    </source>
</evidence>
<name>A0ABU4PMQ5_9SPHN</name>
<comment type="caution">
    <text evidence="2">The sequence shown here is derived from an EMBL/GenBank/DDBJ whole genome shotgun (WGS) entry which is preliminary data.</text>
</comment>
<dbReference type="Proteomes" id="UP001279660">
    <property type="component" value="Unassembled WGS sequence"/>
</dbReference>
<protein>
    <submittedName>
        <fullName evidence="2">Uncharacterized protein</fullName>
    </submittedName>
</protein>
<sequence length="169" mass="18726">MNAEIAMYMAQIFNTLAFTALGVWYVVPRLQKLSRAAALMALTAVHLGRTLCLELYSSQDAGLKMANAVRDHIVIGDIAGWALALVILFSLRSRLNASIALIWLLVTETILDFGSTFVTIVRAGTIGDINGTSWMIIAFYLPIVYVALGLTIWQLITRRHEPLFQDEGR</sequence>
<evidence type="ECO:0000256" key="1">
    <source>
        <dbReference type="SAM" id="Phobius"/>
    </source>
</evidence>
<feature type="transmembrane region" description="Helical" evidence="1">
    <location>
        <begin position="133"/>
        <end position="156"/>
    </location>
</feature>
<keyword evidence="1" id="KW-0472">Membrane</keyword>
<gene>
    <name evidence="2" type="ORF">SIL82_09015</name>
</gene>
<feature type="transmembrane region" description="Helical" evidence="1">
    <location>
        <begin position="6"/>
        <end position="27"/>
    </location>
</feature>
<feature type="transmembrane region" description="Helical" evidence="1">
    <location>
        <begin position="98"/>
        <end position="121"/>
    </location>
</feature>
<proteinExistence type="predicted"/>
<feature type="transmembrane region" description="Helical" evidence="1">
    <location>
        <begin position="72"/>
        <end position="91"/>
    </location>
</feature>
<keyword evidence="1" id="KW-1133">Transmembrane helix</keyword>
<evidence type="ECO:0000313" key="3">
    <source>
        <dbReference type="Proteomes" id="UP001279660"/>
    </source>
</evidence>
<dbReference type="EMBL" id="JAWXXV010000001">
    <property type="protein sequence ID" value="MDX5984402.1"/>
    <property type="molecule type" value="Genomic_DNA"/>
</dbReference>
<keyword evidence="3" id="KW-1185">Reference proteome</keyword>
<keyword evidence="1" id="KW-0812">Transmembrane</keyword>
<dbReference type="RefSeq" id="WP_010403372.1">
    <property type="nucleotide sequence ID" value="NZ_JAWXXV010000001.1"/>
</dbReference>